<dbReference type="InterPro" id="IPR036922">
    <property type="entry name" value="Rieske_2Fe-2S_sf"/>
</dbReference>
<reference evidence="6 7" key="1">
    <citation type="submission" date="2015-10" db="EMBL/GenBank/DDBJ databases">
        <title>Draft genome sequence of Streptomyces sp. RV15, isolated from a marine sponge.</title>
        <authorList>
            <person name="Ruckert C."/>
            <person name="Abdelmohsen U.R."/>
            <person name="Winkler A."/>
            <person name="Hentschel U."/>
            <person name="Kalinowski J."/>
            <person name="Kampfer P."/>
            <person name="Glaeser S."/>
        </authorList>
    </citation>
    <scope>NUCLEOTIDE SEQUENCE [LARGE SCALE GENOMIC DNA]</scope>
    <source>
        <strain evidence="6 7">RV15</strain>
    </source>
</reference>
<dbReference type="NCBIfam" id="NF007422">
    <property type="entry name" value="PRK09965.1"/>
    <property type="match status" value="1"/>
</dbReference>
<dbReference type="STRING" id="909626.AQJ91_27295"/>
<evidence type="ECO:0000259" key="5">
    <source>
        <dbReference type="PROSITE" id="PS51296"/>
    </source>
</evidence>
<dbReference type="GO" id="GO:0004497">
    <property type="term" value="F:monooxygenase activity"/>
    <property type="evidence" value="ECO:0007669"/>
    <property type="project" value="UniProtKB-ARBA"/>
</dbReference>
<evidence type="ECO:0000313" key="6">
    <source>
        <dbReference type="EMBL" id="KUO18102.1"/>
    </source>
</evidence>
<dbReference type="PANTHER" id="PTHR21496:SF23">
    <property type="entry name" value="3-PHENYLPROPIONATE_CINNAMIC ACID DIOXYGENASE FERREDOXIN SUBUNIT"/>
    <property type="match status" value="1"/>
</dbReference>
<sequence>MIQLCPIADLTPGAVTRIARPDVPVPLALVKVGERVFCVDDTCSHETASLSDGWLDGHEIECPLHESRFDLRTGRPDCPPARRPIRTHVVQVVDGMVCVEEASLALTAETAR</sequence>
<name>A0A101UWE7_9ACTN</name>
<evidence type="ECO:0000256" key="2">
    <source>
        <dbReference type="ARBA" id="ARBA00022723"/>
    </source>
</evidence>
<dbReference type="PROSITE" id="PS51296">
    <property type="entry name" value="RIESKE"/>
    <property type="match status" value="1"/>
</dbReference>
<gene>
    <name evidence="6" type="ORF">AQJ91_27295</name>
</gene>
<comment type="caution">
    <text evidence="6">The sequence shown here is derived from an EMBL/GenBank/DDBJ whole genome shotgun (WGS) entry which is preliminary data.</text>
</comment>
<evidence type="ECO:0000313" key="7">
    <source>
        <dbReference type="Proteomes" id="UP000053260"/>
    </source>
</evidence>
<dbReference type="CDD" id="cd03528">
    <property type="entry name" value="Rieske_RO_ferredoxin"/>
    <property type="match status" value="1"/>
</dbReference>
<evidence type="ECO:0000256" key="1">
    <source>
        <dbReference type="ARBA" id="ARBA00022714"/>
    </source>
</evidence>
<dbReference type="InterPro" id="IPR017941">
    <property type="entry name" value="Rieske_2Fe-2S"/>
</dbReference>
<dbReference type="RefSeq" id="WP_067026770.1">
    <property type="nucleotide sequence ID" value="NZ_KQ949093.1"/>
</dbReference>
<keyword evidence="1" id="KW-0001">2Fe-2S</keyword>
<proteinExistence type="predicted"/>
<dbReference type="Pfam" id="PF00355">
    <property type="entry name" value="Rieske"/>
    <property type="match status" value="1"/>
</dbReference>
<accession>A0A101UWE7</accession>
<dbReference type="EMBL" id="LMXB01000068">
    <property type="protein sequence ID" value="KUO18102.1"/>
    <property type="molecule type" value="Genomic_DNA"/>
</dbReference>
<dbReference type="SUPFAM" id="SSF50022">
    <property type="entry name" value="ISP domain"/>
    <property type="match status" value="1"/>
</dbReference>
<organism evidence="6 7">
    <name type="scientific">Streptomyces dysideae</name>
    <dbReference type="NCBI Taxonomy" id="909626"/>
    <lineage>
        <taxon>Bacteria</taxon>
        <taxon>Bacillati</taxon>
        <taxon>Actinomycetota</taxon>
        <taxon>Actinomycetes</taxon>
        <taxon>Kitasatosporales</taxon>
        <taxon>Streptomycetaceae</taxon>
        <taxon>Streptomyces</taxon>
    </lineage>
</organism>
<feature type="domain" description="Rieske" evidence="5">
    <location>
        <begin position="2"/>
        <end position="99"/>
    </location>
</feature>
<dbReference type="PANTHER" id="PTHR21496">
    <property type="entry name" value="FERREDOXIN-RELATED"/>
    <property type="match status" value="1"/>
</dbReference>
<dbReference type="GO" id="GO:0016705">
    <property type="term" value="F:oxidoreductase activity, acting on paired donors, with incorporation or reduction of molecular oxygen"/>
    <property type="evidence" value="ECO:0007669"/>
    <property type="project" value="UniProtKB-ARBA"/>
</dbReference>
<evidence type="ECO:0000256" key="4">
    <source>
        <dbReference type="ARBA" id="ARBA00023014"/>
    </source>
</evidence>
<evidence type="ECO:0000256" key="3">
    <source>
        <dbReference type="ARBA" id="ARBA00023004"/>
    </source>
</evidence>
<protein>
    <recommendedName>
        <fullName evidence="5">Rieske domain-containing protein</fullName>
    </recommendedName>
</protein>
<dbReference type="AlphaFoldDB" id="A0A101UWE7"/>
<keyword evidence="7" id="KW-1185">Reference proteome</keyword>
<keyword evidence="3" id="KW-0408">Iron</keyword>
<dbReference type="Gene3D" id="2.102.10.10">
    <property type="entry name" value="Rieske [2Fe-2S] iron-sulphur domain"/>
    <property type="match status" value="1"/>
</dbReference>
<dbReference type="GO" id="GO:0046872">
    <property type="term" value="F:metal ion binding"/>
    <property type="evidence" value="ECO:0007669"/>
    <property type="project" value="UniProtKB-KW"/>
</dbReference>
<keyword evidence="2" id="KW-0479">Metal-binding</keyword>
<keyword evidence="4" id="KW-0411">Iron-sulfur</keyword>
<dbReference type="GO" id="GO:0051537">
    <property type="term" value="F:2 iron, 2 sulfur cluster binding"/>
    <property type="evidence" value="ECO:0007669"/>
    <property type="project" value="UniProtKB-KW"/>
</dbReference>
<dbReference type="Proteomes" id="UP000053260">
    <property type="component" value="Unassembled WGS sequence"/>
</dbReference>